<dbReference type="PANTHER" id="PTHR24171">
    <property type="entry name" value="ANKYRIN REPEAT DOMAIN-CONTAINING PROTEIN 39-RELATED"/>
    <property type="match status" value="1"/>
</dbReference>
<dbReference type="Pfam" id="PF12796">
    <property type="entry name" value="Ank_2"/>
    <property type="match status" value="1"/>
</dbReference>
<dbReference type="GO" id="GO:0031436">
    <property type="term" value="C:BRCA1-BARD1 complex"/>
    <property type="evidence" value="ECO:0007669"/>
    <property type="project" value="TreeGrafter"/>
</dbReference>
<dbReference type="AlphaFoldDB" id="A0AAV8ZT87"/>
<dbReference type="PROSITE" id="PS50088">
    <property type="entry name" value="ANK_REPEAT"/>
    <property type="match status" value="2"/>
</dbReference>
<dbReference type="GO" id="GO:0085020">
    <property type="term" value="P:protein K6-linked ubiquitination"/>
    <property type="evidence" value="ECO:0007669"/>
    <property type="project" value="TreeGrafter"/>
</dbReference>
<dbReference type="PROSITE" id="PS50297">
    <property type="entry name" value="ANK_REP_REGION"/>
    <property type="match status" value="2"/>
</dbReference>
<dbReference type="Gene3D" id="1.25.40.20">
    <property type="entry name" value="Ankyrin repeat-containing domain"/>
    <property type="match status" value="1"/>
</dbReference>
<organism evidence="4 5">
    <name type="scientific">Rhamnusium bicolor</name>
    <dbReference type="NCBI Taxonomy" id="1586634"/>
    <lineage>
        <taxon>Eukaryota</taxon>
        <taxon>Metazoa</taxon>
        <taxon>Ecdysozoa</taxon>
        <taxon>Arthropoda</taxon>
        <taxon>Hexapoda</taxon>
        <taxon>Insecta</taxon>
        <taxon>Pterygota</taxon>
        <taxon>Neoptera</taxon>
        <taxon>Endopterygota</taxon>
        <taxon>Coleoptera</taxon>
        <taxon>Polyphaga</taxon>
        <taxon>Cucujiformia</taxon>
        <taxon>Chrysomeloidea</taxon>
        <taxon>Cerambycidae</taxon>
        <taxon>Lepturinae</taxon>
        <taxon>Rhagiini</taxon>
        <taxon>Rhamnusium</taxon>
    </lineage>
</organism>
<dbReference type="PRINTS" id="PR01415">
    <property type="entry name" value="ANKYRIN"/>
</dbReference>
<sequence>MTANQAIVTSIKVSKIIDDDKNTSLHHSAALGREEDVKKDLETEPKIDVENYLGWTPLMMACKNGHLNIVKLLLEHRADATKKNKFGITPLMFASAMENCPAFTLLLSKGADTSIRNCLGFTAHQITEDRNTMKEDVKQKKVNQQPKPALINSPQKSLTLTKCSDQEPPATLTKCHQEPPTTLTNCHNQEPPITLTNCPHQEPPITIIKCPHQEPPSILTNSPHLQPHQHFQPQQIPYIVISPHQSFYQLPQNQIINPHLRKSSNTMTPSPNYFFATPNVTPITPLNFLPQPQMFFPPEFSPNQIFSPNAIQHIYGNPNDFLNARMNQNMCMSPMMSFPSPCV</sequence>
<dbReference type="InterPro" id="IPR036770">
    <property type="entry name" value="Ankyrin_rpt-contain_sf"/>
</dbReference>
<evidence type="ECO:0000256" key="3">
    <source>
        <dbReference type="PROSITE-ProRule" id="PRU00023"/>
    </source>
</evidence>
<dbReference type="GO" id="GO:0004842">
    <property type="term" value="F:ubiquitin-protein transferase activity"/>
    <property type="evidence" value="ECO:0007669"/>
    <property type="project" value="TreeGrafter"/>
</dbReference>
<evidence type="ECO:0000313" key="4">
    <source>
        <dbReference type="EMBL" id="KAJ8968709.1"/>
    </source>
</evidence>
<reference evidence="4" key="1">
    <citation type="journal article" date="2023" name="Insect Mol. Biol.">
        <title>Genome sequencing provides insights into the evolution of gene families encoding plant cell wall-degrading enzymes in longhorned beetles.</title>
        <authorList>
            <person name="Shin N.R."/>
            <person name="Okamura Y."/>
            <person name="Kirsch R."/>
            <person name="Pauchet Y."/>
        </authorList>
    </citation>
    <scope>NUCLEOTIDE SEQUENCE</scope>
    <source>
        <strain evidence="4">RBIC_L_NR</strain>
    </source>
</reference>
<evidence type="ECO:0000256" key="2">
    <source>
        <dbReference type="ARBA" id="ARBA00023043"/>
    </source>
</evidence>
<dbReference type="SUPFAM" id="SSF48403">
    <property type="entry name" value="Ankyrin repeat"/>
    <property type="match status" value="1"/>
</dbReference>
<dbReference type="SMART" id="SM00248">
    <property type="entry name" value="ANK"/>
    <property type="match status" value="2"/>
</dbReference>
<dbReference type="PANTHER" id="PTHR24171:SF8">
    <property type="entry name" value="BRCA1-ASSOCIATED RING DOMAIN PROTEIN 1"/>
    <property type="match status" value="1"/>
</dbReference>
<evidence type="ECO:0000313" key="5">
    <source>
        <dbReference type="Proteomes" id="UP001162156"/>
    </source>
</evidence>
<name>A0AAV8ZT87_9CUCU</name>
<dbReference type="GO" id="GO:0070531">
    <property type="term" value="C:BRCA1-A complex"/>
    <property type="evidence" value="ECO:0007669"/>
    <property type="project" value="TreeGrafter"/>
</dbReference>
<dbReference type="InterPro" id="IPR002110">
    <property type="entry name" value="Ankyrin_rpt"/>
</dbReference>
<keyword evidence="1" id="KW-0677">Repeat</keyword>
<comment type="caution">
    <text evidence="4">The sequence shown here is derived from an EMBL/GenBank/DDBJ whole genome shotgun (WGS) entry which is preliminary data.</text>
</comment>
<feature type="repeat" description="ANK" evidence="3">
    <location>
        <begin position="53"/>
        <end position="85"/>
    </location>
</feature>
<proteinExistence type="predicted"/>
<protein>
    <submittedName>
        <fullName evidence="4">Uncharacterized protein</fullName>
    </submittedName>
</protein>
<accession>A0AAV8ZT87</accession>
<keyword evidence="2 3" id="KW-0040">ANK repeat</keyword>
<dbReference type="Proteomes" id="UP001162156">
    <property type="component" value="Unassembled WGS sequence"/>
</dbReference>
<keyword evidence="5" id="KW-1185">Reference proteome</keyword>
<feature type="repeat" description="ANK" evidence="3">
    <location>
        <begin position="86"/>
        <end position="118"/>
    </location>
</feature>
<evidence type="ECO:0000256" key="1">
    <source>
        <dbReference type="ARBA" id="ARBA00022737"/>
    </source>
</evidence>
<dbReference type="EMBL" id="JANEYF010000663">
    <property type="protein sequence ID" value="KAJ8968709.1"/>
    <property type="molecule type" value="Genomic_DNA"/>
</dbReference>
<gene>
    <name evidence="4" type="ORF">NQ314_002164</name>
</gene>